<dbReference type="AlphaFoldDB" id="A0A1Y6JMD3"/>
<dbReference type="GeneID" id="47763543"/>
<accession>A0A1Y6JMD3</accession>
<dbReference type="EMBL" id="LT855380">
    <property type="protein sequence ID" value="SMS09463.1"/>
    <property type="molecule type" value="Genomic_DNA"/>
</dbReference>
<dbReference type="Proteomes" id="UP000196842">
    <property type="component" value="Chromosome I"/>
</dbReference>
<sequence>MKTALNSIVSAPIHVLKKHAKGQPLELVAPDIEVAFHDQDTPGLIPVNALDAPLTVTLKAWPGAVEGYGYQLHFDDEDSGPTKYILESHTPGDLLTLEIPTDLMTEGFHKVQYKATNPTNEVKEYSGVFRIQIDKTPPGAPELAAIQFPPEIQNGLTAAELDHLGGKLDVQIAGYTGMRKHDLIQTWWGGVEGPNAVVSEDDMGLNKVVITFTREFLESAGDQEQLVSYQVFDRAGNASIFSNPVPVVLRLQDTPSNFPAPVIDPSVGDLIDYVEAKTGVLVDIPHYPGAAALDHIQLFWGDDNPLLPVILPGGDENEDIVMTIRVPYEAIMNQPQGRVSVHYEVSRKEEVAGLSLYTDIDVFAALPFPAPLDSLVIQGTSVGNPNKDDNFIDEDDYELNGRAVVKWNAGLTISDDLNLHWGEQVKPQWYQIKSSDVSNARDLIIPIDGDIIRSQGTGPAIPVHFTVTRSGNPNPVKSPVQPVTVRSKEDQPGGPDGLEGPKFNLTSNGVLGPNENPDGAFVTIAPYANIAEGQRITFTFKGFDKSNNPIDSATYIATRKLDEIDSVDGYRFKVPFINTRMICTGFAEASYTVNPVEGSNQSPANSVSTRVIVNMLKPSEVTCYLR</sequence>
<proteinExistence type="predicted"/>
<protein>
    <submittedName>
        <fullName evidence="2">Uncharacterized protein</fullName>
    </submittedName>
</protein>
<reference evidence="2 3" key="1">
    <citation type="submission" date="2017-05" db="EMBL/GenBank/DDBJ databases">
        <authorList>
            <person name="Song R."/>
            <person name="Chenine A.L."/>
            <person name="Ruprecht R.M."/>
        </authorList>
    </citation>
    <scope>NUCLEOTIDE SEQUENCE [LARGE SCALE GENOMIC DNA]</scope>
    <source>
        <strain evidence="2 3">CFBP 1590</strain>
    </source>
</reference>
<name>A0A1Y6JMD3_PSEVI</name>
<dbReference type="KEGG" id="pvd:CFBP1590__1877"/>
<evidence type="ECO:0000256" key="1">
    <source>
        <dbReference type="SAM" id="MobiDB-lite"/>
    </source>
</evidence>
<evidence type="ECO:0000313" key="2">
    <source>
        <dbReference type="EMBL" id="SMS09463.1"/>
    </source>
</evidence>
<organism evidence="2 3">
    <name type="scientific">Pseudomonas viridiflava</name>
    <name type="common">Phytomonas viridiflava</name>
    <dbReference type="NCBI Taxonomy" id="33069"/>
    <lineage>
        <taxon>Bacteria</taxon>
        <taxon>Pseudomonadati</taxon>
        <taxon>Pseudomonadota</taxon>
        <taxon>Gammaproteobacteria</taxon>
        <taxon>Pseudomonadales</taxon>
        <taxon>Pseudomonadaceae</taxon>
        <taxon>Pseudomonas</taxon>
    </lineage>
</organism>
<dbReference type="RefSeq" id="WP_205855599.1">
    <property type="nucleotide sequence ID" value="NZ_CP077721.1"/>
</dbReference>
<evidence type="ECO:0000313" key="3">
    <source>
        <dbReference type="Proteomes" id="UP000196842"/>
    </source>
</evidence>
<gene>
    <name evidence="2" type="ORF">CFBP1590__1877</name>
</gene>
<feature type="region of interest" description="Disordered" evidence="1">
    <location>
        <begin position="469"/>
        <end position="504"/>
    </location>
</feature>